<gene>
    <name evidence="2" type="ORF">PMAYCL1PPCAC_32179</name>
</gene>
<feature type="non-terminal residue" evidence="2">
    <location>
        <position position="81"/>
    </location>
</feature>
<evidence type="ECO:0000313" key="2">
    <source>
        <dbReference type="EMBL" id="GMR61984.1"/>
    </source>
</evidence>
<feature type="non-terminal residue" evidence="2">
    <location>
        <position position="1"/>
    </location>
</feature>
<dbReference type="Proteomes" id="UP001328107">
    <property type="component" value="Unassembled WGS sequence"/>
</dbReference>
<reference evidence="3" key="1">
    <citation type="submission" date="2022-10" db="EMBL/GenBank/DDBJ databases">
        <title>Genome assembly of Pristionchus species.</title>
        <authorList>
            <person name="Yoshida K."/>
            <person name="Sommer R.J."/>
        </authorList>
    </citation>
    <scope>NUCLEOTIDE SEQUENCE [LARGE SCALE GENOMIC DNA]</scope>
    <source>
        <strain evidence="3">RS5460</strain>
    </source>
</reference>
<organism evidence="2 3">
    <name type="scientific">Pristionchus mayeri</name>
    <dbReference type="NCBI Taxonomy" id="1317129"/>
    <lineage>
        <taxon>Eukaryota</taxon>
        <taxon>Metazoa</taxon>
        <taxon>Ecdysozoa</taxon>
        <taxon>Nematoda</taxon>
        <taxon>Chromadorea</taxon>
        <taxon>Rhabditida</taxon>
        <taxon>Rhabditina</taxon>
        <taxon>Diplogasteromorpha</taxon>
        <taxon>Diplogasteroidea</taxon>
        <taxon>Neodiplogasteridae</taxon>
        <taxon>Pristionchus</taxon>
    </lineage>
</organism>
<dbReference type="EMBL" id="BTRK01000006">
    <property type="protein sequence ID" value="GMR61984.1"/>
    <property type="molecule type" value="Genomic_DNA"/>
</dbReference>
<feature type="compositionally biased region" description="Acidic residues" evidence="1">
    <location>
        <begin position="72"/>
        <end position="81"/>
    </location>
</feature>
<keyword evidence="3" id="KW-1185">Reference proteome</keyword>
<dbReference type="AlphaFoldDB" id="A0AAN5DF18"/>
<evidence type="ECO:0000256" key="1">
    <source>
        <dbReference type="SAM" id="MobiDB-lite"/>
    </source>
</evidence>
<feature type="compositionally biased region" description="Acidic residues" evidence="1">
    <location>
        <begin position="24"/>
        <end position="57"/>
    </location>
</feature>
<name>A0AAN5DF18_9BILA</name>
<evidence type="ECO:0000313" key="3">
    <source>
        <dbReference type="Proteomes" id="UP001328107"/>
    </source>
</evidence>
<accession>A0AAN5DF18</accession>
<sequence>STEIVATRCRRSCAQHVSYKEVTNEAEDSDQSTSSDDSDFEDTSDEDDSENDKDAEEMPVLVKFDSVWLNSDGDEMDDEEE</sequence>
<comment type="caution">
    <text evidence="2">The sequence shown here is derived from an EMBL/GenBank/DDBJ whole genome shotgun (WGS) entry which is preliminary data.</text>
</comment>
<proteinExistence type="predicted"/>
<feature type="region of interest" description="Disordered" evidence="1">
    <location>
        <begin position="18"/>
        <end position="81"/>
    </location>
</feature>
<protein>
    <submittedName>
        <fullName evidence="2">Uncharacterized protein</fullName>
    </submittedName>
</protein>